<evidence type="ECO:0000256" key="4">
    <source>
        <dbReference type="ARBA" id="ARBA00022759"/>
    </source>
</evidence>
<dbReference type="GO" id="GO:0016787">
    <property type="term" value="F:hydrolase activity"/>
    <property type="evidence" value="ECO:0007669"/>
    <property type="project" value="UniProtKB-KW"/>
</dbReference>
<keyword evidence="9" id="KW-0732">Signal</keyword>
<reference evidence="10 11" key="1">
    <citation type="submission" date="2013-03" db="EMBL/GenBank/DDBJ databases">
        <title>The Genome Sequence of Phialophora europaea CBS 101466.</title>
        <authorList>
            <consortium name="The Broad Institute Genomics Platform"/>
            <person name="Cuomo C."/>
            <person name="de Hoog S."/>
            <person name="Gorbushina A."/>
            <person name="Walker B."/>
            <person name="Young S.K."/>
            <person name="Zeng Q."/>
            <person name="Gargeya S."/>
            <person name="Fitzgerald M."/>
            <person name="Haas B."/>
            <person name="Abouelleil A."/>
            <person name="Allen A.W."/>
            <person name="Alvarado L."/>
            <person name="Arachchi H.M."/>
            <person name="Berlin A.M."/>
            <person name="Chapman S.B."/>
            <person name="Gainer-Dewar J."/>
            <person name="Goldberg J."/>
            <person name="Griggs A."/>
            <person name="Gujja S."/>
            <person name="Hansen M."/>
            <person name="Howarth C."/>
            <person name="Imamovic A."/>
            <person name="Ireland A."/>
            <person name="Larimer J."/>
            <person name="McCowan C."/>
            <person name="Murphy C."/>
            <person name="Pearson M."/>
            <person name="Poon T.W."/>
            <person name="Priest M."/>
            <person name="Roberts A."/>
            <person name="Saif S."/>
            <person name="Shea T."/>
            <person name="Sisk P."/>
            <person name="Sykes S."/>
            <person name="Wortman J."/>
            <person name="Nusbaum C."/>
            <person name="Birren B."/>
        </authorList>
    </citation>
    <scope>NUCLEOTIDE SEQUENCE [LARGE SCALE GENOMIC DNA]</scope>
    <source>
        <strain evidence="10 11">CBS 101466</strain>
    </source>
</reference>
<dbReference type="EC" id="4.6.1.24" evidence="2"/>
<sequence length="150" mass="16422">MKFLLAVLLAPVTLALPAKLDARSPAPLSPLEVRQSCAATCGNNICYYASTVDRAVSAGCQRYQDNNPVNSYPHTYNNYEGFDFPVSGPYQEFPLLRSFNSNPYTGGSPGADRVIFNGNCQLAGVITRMHQSPLTTTMTLANTHKSRRRC</sequence>
<evidence type="ECO:0000256" key="1">
    <source>
        <dbReference type="ARBA" id="ARBA00009006"/>
    </source>
</evidence>
<gene>
    <name evidence="10" type="ORF">HMPREF1541_10689</name>
</gene>
<dbReference type="SUPFAM" id="SSF53933">
    <property type="entry name" value="Microbial ribonucleases"/>
    <property type="match status" value="1"/>
</dbReference>
<dbReference type="Proteomes" id="UP000030752">
    <property type="component" value="Unassembled WGS sequence"/>
</dbReference>
<dbReference type="PANTHER" id="PTHR42104:SF1">
    <property type="entry name" value="EXTRACELLULAR GUANYL-SPECIFIC RIBONUCLEASE RNTA (AFU_ORTHOLOGUE AFUA_4G03230)"/>
    <property type="match status" value="1"/>
</dbReference>
<evidence type="ECO:0000256" key="9">
    <source>
        <dbReference type="SAM" id="SignalP"/>
    </source>
</evidence>
<evidence type="ECO:0000313" key="11">
    <source>
        <dbReference type="Proteomes" id="UP000030752"/>
    </source>
</evidence>
<feature type="chain" id="PRO_5012994691" description="ribonuclease T1" evidence="9">
    <location>
        <begin position="16"/>
        <end position="150"/>
    </location>
</feature>
<dbReference type="RefSeq" id="XP_008713581.1">
    <property type="nucleotide sequence ID" value="XM_008715359.1"/>
</dbReference>
<protein>
    <recommendedName>
        <fullName evidence="2">ribonuclease T1</fullName>
        <ecNumber evidence="2">4.6.1.24</ecNumber>
    </recommendedName>
</protein>
<keyword evidence="4" id="KW-0255">Endonuclease</keyword>
<dbReference type="InterPro" id="IPR000026">
    <property type="entry name" value="N1-like"/>
</dbReference>
<evidence type="ECO:0000256" key="8">
    <source>
        <dbReference type="ARBA" id="ARBA00034015"/>
    </source>
</evidence>
<dbReference type="GeneID" id="19978028"/>
<dbReference type="VEuPathDB" id="FungiDB:HMPREF1541_10689"/>
<dbReference type="Pfam" id="PF00545">
    <property type="entry name" value="Ribonuclease"/>
    <property type="match status" value="1"/>
</dbReference>
<dbReference type="PANTHER" id="PTHR42104">
    <property type="entry name" value="EXTRACELLULAR GUANYL-SPECIFIC RIBONUCLEASE RNTA (AFU_ORTHOLOGUE AFUA_4G03230)"/>
    <property type="match status" value="1"/>
</dbReference>
<evidence type="ECO:0000313" key="10">
    <source>
        <dbReference type="EMBL" id="ETN44139.1"/>
    </source>
</evidence>
<evidence type="ECO:0000256" key="6">
    <source>
        <dbReference type="ARBA" id="ARBA00023157"/>
    </source>
</evidence>
<dbReference type="GO" id="GO:0003723">
    <property type="term" value="F:RNA binding"/>
    <property type="evidence" value="ECO:0007669"/>
    <property type="project" value="InterPro"/>
</dbReference>
<accession>W2S875</accession>
<proteinExistence type="inferred from homology"/>
<evidence type="ECO:0000256" key="5">
    <source>
        <dbReference type="ARBA" id="ARBA00022801"/>
    </source>
</evidence>
<dbReference type="Gene3D" id="3.10.450.30">
    <property type="entry name" value="Microbial ribonucleases"/>
    <property type="match status" value="1"/>
</dbReference>
<dbReference type="eggNOG" id="ENOG502SA4T">
    <property type="taxonomic scope" value="Eukaryota"/>
</dbReference>
<keyword evidence="5" id="KW-0378">Hydrolase</keyword>
<organism evidence="10 11">
    <name type="scientific">Cyphellophora europaea (strain CBS 101466)</name>
    <name type="common">Phialophora europaea</name>
    <dbReference type="NCBI Taxonomy" id="1220924"/>
    <lineage>
        <taxon>Eukaryota</taxon>
        <taxon>Fungi</taxon>
        <taxon>Dikarya</taxon>
        <taxon>Ascomycota</taxon>
        <taxon>Pezizomycotina</taxon>
        <taxon>Eurotiomycetes</taxon>
        <taxon>Chaetothyriomycetidae</taxon>
        <taxon>Chaetothyriales</taxon>
        <taxon>Cyphellophoraceae</taxon>
        <taxon>Cyphellophora</taxon>
    </lineage>
</organism>
<evidence type="ECO:0000256" key="7">
    <source>
        <dbReference type="ARBA" id="ARBA00023239"/>
    </source>
</evidence>
<feature type="signal peptide" evidence="9">
    <location>
        <begin position="1"/>
        <end position="15"/>
    </location>
</feature>
<dbReference type="InterPro" id="IPR016191">
    <property type="entry name" value="Ribonuclease/ribotoxin"/>
</dbReference>
<dbReference type="OrthoDB" id="5425539at2759"/>
<dbReference type="CDD" id="cd00606">
    <property type="entry name" value="fungal_RNase"/>
    <property type="match status" value="1"/>
</dbReference>
<dbReference type="InParanoid" id="W2S875"/>
<comment type="similarity">
    <text evidence="1">Belongs to the ribonuclease N1/T1 family.</text>
</comment>
<evidence type="ECO:0000256" key="2">
    <source>
        <dbReference type="ARBA" id="ARBA00012549"/>
    </source>
</evidence>
<dbReference type="AlphaFoldDB" id="W2S875"/>
<keyword evidence="7" id="KW-0456">Lyase</keyword>
<keyword evidence="6" id="KW-1015">Disulfide bond</keyword>
<dbReference type="EMBL" id="KI635846">
    <property type="protein sequence ID" value="ETN44139.1"/>
    <property type="molecule type" value="Genomic_DNA"/>
</dbReference>
<name>W2S875_CYPE1</name>
<keyword evidence="11" id="KW-1185">Reference proteome</keyword>
<dbReference type="HOGENOM" id="CLU_111658_1_0_1"/>
<evidence type="ECO:0000256" key="3">
    <source>
        <dbReference type="ARBA" id="ARBA00022722"/>
    </source>
</evidence>
<dbReference type="GO" id="GO:0046589">
    <property type="term" value="F:ribonuclease T1 activity"/>
    <property type="evidence" value="ECO:0007669"/>
    <property type="project" value="UniProtKB-EC"/>
</dbReference>
<keyword evidence="3" id="KW-0540">Nuclease</keyword>
<comment type="catalytic activity">
    <reaction evidence="8">
        <text>[RNA] containing guanosine + H2O = an [RNA fragment]-3'-guanosine-3'-phosphate + a 5'-hydroxy-ribonucleotide-3'-[RNA fragment].</text>
        <dbReference type="EC" id="4.6.1.24"/>
    </reaction>
</comment>